<feature type="transmembrane region" description="Helical" evidence="1">
    <location>
        <begin position="224"/>
        <end position="242"/>
    </location>
</feature>
<dbReference type="HOGENOM" id="CLU_092729_0_0_9"/>
<gene>
    <name evidence="2" type="ORF">N495_11580</name>
</gene>
<dbReference type="AlphaFoldDB" id="A0A0D1BZK9"/>
<evidence type="ECO:0000256" key="1">
    <source>
        <dbReference type="SAM" id="Phobius"/>
    </source>
</evidence>
<protein>
    <submittedName>
        <fullName evidence="2">Membrane protein</fullName>
    </submittedName>
</protein>
<dbReference type="Pfam" id="PF12730">
    <property type="entry name" value="ABC2_membrane_4"/>
    <property type="match status" value="1"/>
</dbReference>
<dbReference type="OrthoDB" id="4336274at2"/>
<dbReference type="RefSeq" id="WP_003485021.1">
    <property type="nucleotide sequence ID" value="NZ_JXSU01000007.1"/>
</dbReference>
<feature type="transmembrane region" description="Helical" evidence="1">
    <location>
        <begin position="94"/>
        <end position="117"/>
    </location>
</feature>
<feature type="transmembrane region" description="Helical" evidence="1">
    <location>
        <begin position="15"/>
        <end position="33"/>
    </location>
</feature>
<reference evidence="2 3" key="1">
    <citation type="submission" date="2014-06" db="EMBL/GenBank/DDBJ databases">
        <title>Genome characterization of distinct group I Clostridium botulinum lineages.</title>
        <authorList>
            <person name="Giordani F."/>
            <person name="Anselmo A."/>
            <person name="Fillo S."/>
            <person name="Palozzi A.M."/>
            <person name="Fortunato A."/>
            <person name="Gentile B."/>
            <person name="Ciammaruconi A."/>
            <person name="Anniballi F."/>
            <person name="De Medici D."/>
            <person name="Lista F."/>
        </authorList>
    </citation>
    <scope>NUCLEOTIDE SEQUENCE [LARGE SCALE GENOMIC DNA]</scope>
    <source>
        <strain evidence="2 3">B2 450</strain>
    </source>
</reference>
<organism evidence="2 3">
    <name type="scientific">Clostridium botulinum B2 450</name>
    <dbReference type="NCBI Taxonomy" id="1379739"/>
    <lineage>
        <taxon>Bacteria</taxon>
        <taxon>Bacillati</taxon>
        <taxon>Bacillota</taxon>
        <taxon>Clostridia</taxon>
        <taxon>Eubacteriales</taxon>
        <taxon>Clostridiaceae</taxon>
        <taxon>Clostridium</taxon>
    </lineage>
</organism>
<sequence length="248" mass="28238">MLDGLYSEFLKLKRTGYYITILLVGLICLQFSTMNKHMMSSLNWYGYFSKFEFIAFSIFFTLVIPNIIGIIFIREFRYKTAPIEFSYPNGRFGAFINKFLMSIIVIAIIYLMSYIFIVLKGIMFLKTPLSIAPLINHFKIFVISFIFQVALVPMAILVALMGKSTIISSVYSLALIIGNANYLLGNKYSDYIFSILPAAPVAKLRTPILEVPIPVNMVISNTDIYIGIFVFVLGILGCMLFYRKANIY</sequence>
<feature type="transmembrane region" description="Helical" evidence="1">
    <location>
        <begin position="137"/>
        <end position="159"/>
    </location>
</feature>
<keyword evidence="1" id="KW-1133">Transmembrane helix</keyword>
<name>A0A0D1BZK9_CLOBO</name>
<feature type="transmembrane region" description="Helical" evidence="1">
    <location>
        <begin position="166"/>
        <end position="184"/>
    </location>
</feature>
<comment type="caution">
    <text evidence="2">The sequence shown here is derived from an EMBL/GenBank/DDBJ whole genome shotgun (WGS) entry which is preliminary data.</text>
</comment>
<dbReference type="EMBL" id="JXSU01000007">
    <property type="protein sequence ID" value="KIS24191.1"/>
    <property type="molecule type" value="Genomic_DNA"/>
</dbReference>
<proteinExistence type="predicted"/>
<dbReference type="PATRIC" id="fig|1379739.3.peg.2696"/>
<dbReference type="Proteomes" id="UP000032250">
    <property type="component" value="Unassembled WGS sequence"/>
</dbReference>
<accession>A0A0D1BZK9</accession>
<evidence type="ECO:0000313" key="3">
    <source>
        <dbReference type="Proteomes" id="UP000032250"/>
    </source>
</evidence>
<evidence type="ECO:0000313" key="2">
    <source>
        <dbReference type="EMBL" id="KIS24191.1"/>
    </source>
</evidence>
<keyword evidence="1" id="KW-0812">Transmembrane</keyword>
<feature type="transmembrane region" description="Helical" evidence="1">
    <location>
        <begin position="53"/>
        <end position="73"/>
    </location>
</feature>
<keyword evidence="1" id="KW-0472">Membrane</keyword>